<comment type="similarity">
    <text evidence="1">Belongs to the short-chain dehydrogenases/reductases (SDR) family.</text>
</comment>
<sequence length="327" mass="35703">MNRILFSICAALLTAYVLSSNKRKTRLRKLTATNEKVIILGCSSGIGRNTALTYAKRGAKLILVARRQELLTLLEEECRELGAPLALGIAGDVTCTADMERVINETSLLFDGSIDTVVYCAGAISVRSFMEVCGISVKKDGVDSNGKVVSVDKTLGEEVDQALRRITDINYFAAVQATRLLLPLLITSSMVEKRQPNLMVVSSMAGRVGAPTRSLYSGSKHAVHGFFDSLRVELMPYDIHVGMVCPGTVDTNLRQSAVDISEHSSSSSAIAGSTKGKLSPQAVADRIVSASDAREREVYIPGYYYWALWVARSWIDALAKRKYRQRS</sequence>
<keyword evidence="3" id="KW-0560">Oxidoreductase</keyword>
<dbReference type="Gene3D" id="3.40.50.720">
    <property type="entry name" value="NAD(P)-binding Rossmann-like Domain"/>
    <property type="match status" value="1"/>
</dbReference>
<dbReference type="OrthoDB" id="1933717at2759"/>
<keyword evidence="7" id="KW-1185">Reference proteome</keyword>
<dbReference type="PANTHER" id="PTHR44196">
    <property type="entry name" value="DEHYDROGENASE/REDUCTASE SDR FAMILY MEMBER 7B"/>
    <property type="match status" value="1"/>
</dbReference>
<reference evidence="6 7" key="1">
    <citation type="submission" date="2016-07" db="EMBL/GenBank/DDBJ databases">
        <title>Pervasive Adenine N6-methylation of Active Genes in Fungi.</title>
        <authorList>
            <consortium name="DOE Joint Genome Institute"/>
            <person name="Mondo S.J."/>
            <person name="Dannebaum R.O."/>
            <person name="Kuo R.C."/>
            <person name="Labutti K."/>
            <person name="Haridas S."/>
            <person name="Kuo A."/>
            <person name="Salamov A."/>
            <person name="Ahrendt S.R."/>
            <person name="Lipzen A."/>
            <person name="Sullivan W."/>
            <person name="Andreopoulos W.B."/>
            <person name="Clum A."/>
            <person name="Lindquist E."/>
            <person name="Daum C."/>
            <person name="Ramamoorthy G.K."/>
            <person name="Gryganskyi A."/>
            <person name="Culley D."/>
            <person name="Magnuson J.K."/>
            <person name="James T.Y."/>
            <person name="O'Malley M.A."/>
            <person name="Stajich J.E."/>
            <person name="Spatafora J.W."/>
            <person name="Visel A."/>
            <person name="Grigoriev I.V."/>
        </authorList>
    </citation>
    <scope>NUCLEOTIDE SEQUENCE [LARGE SCALE GENOMIC DNA]</scope>
    <source>
        <strain evidence="6 7">NRRL 1336</strain>
    </source>
</reference>
<evidence type="ECO:0000256" key="1">
    <source>
        <dbReference type="ARBA" id="ARBA00006484"/>
    </source>
</evidence>
<dbReference type="GO" id="GO:0016020">
    <property type="term" value="C:membrane"/>
    <property type="evidence" value="ECO:0007669"/>
    <property type="project" value="TreeGrafter"/>
</dbReference>
<dbReference type="InterPro" id="IPR036291">
    <property type="entry name" value="NAD(P)-bd_dom_sf"/>
</dbReference>
<evidence type="ECO:0000313" key="7">
    <source>
        <dbReference type="Proteomes" id="UP000193560"/>
    </source>
</evidence>
<dbReference type="EMBL" id="MCGE01000002">
    <property type="protein sequence ID" value="ORZ24346.1"/>
    <property type="molecule type" value="Genomic_DNA"/>
</dbReference>
<dbReference type="AlphaFoldDB" id="A0A1X2IYE3"/>
<dbReference type="STRING" id="90262.A0A1X2IYE3"/>
<protein>
    <recommendedName>
        <fullName evidence="8">NAD(P)-binding protein</fullName>
    </recommendedName>
</protein>
<evidence type="ECO:0000256" key="5">
    <source>
        <dbReference type="SAM" id="SignalP"/>
    </source>
</evidence>
<comment type="function">
    <text evidence="4">Putative oxidoreductase.</text>
</comment>
<dbReference type="PANTHER" id="PTHR44196:SF1">
    <property type="entry name" value="DEHYDROGENASE_REDUCTASE SDR FAMILY MEMBER 7B"/>
    <property type="match status" value="1"/>
</dbReference>
<proteinExistence type="inferred from homology"/>
<comment type="caution">
    <text evidence="6">The sequence shown here is derived from an EMBL/GenBank/DDBJ whole genome shotgun (WGS) entry which is preliminary data.</text>
</comment>
<evidence type="ECO:0000256" key="3">
    <source>
        <dbReference type="ARBA" id="ARBA00023002"/>
    </source>
</evidence>
<evidence type="ECO:0000256" key="2">
    <source>
        <dbReference type="ARBA" id="ARBA00022857"/>
    </source>
</evidence>
<dbReference type="InterPro" id="IPR020904">
    <property type="entry name" value="Sc_DH/Rdtase_CS"/>
</dbReference>
<feature type="chain" id="PRO_5012191439" description="NAD(P)-binding protein" evidence="5">
    <location>
        <begin position="20"/>
        <end position="327"/>
    </location>
</feature>
<evidence type="ECO:0008006" key="8">
    <source>
        <dbReference type="Google" id="ProtNLM"/>
    </source>
</evidence>
<keyword evidence="2" id="KW-0521">NADP</keyword>
<dbReference type="PROSITE" id="PS00061">
    <property type="entry name" value="ADH_SHORT"/>
    <property type="match status" value="1"/>
</dbReference>
<dbReference type="SUPFAM" id="SSF51735">
    <property type="entry name" value="NAD(P)-binding Rossmann-fold domains"/>
    <property type="match status" value="1"/>
</dbReference>
<name>A0A1X2IYE3_9FUNG</name>
<keyword evidence="5" id="KW-0732">Signal</keyword>
<dbReference type="InterPro" id="IPR002347">
    <property type="entry name" value="SDR_fam"/>
</dbReference>
<dbReference type="Proteomes" id="UP000193560">
    <property type="component" value="Unassembled WGS sequence"/>
</dbReference>
<dbReference type="PRINTS" id="PR00081">
    <property type="entry name" value="GDHRDH"/>
</dbReference>
<accession>A0A1X2IYE3</accession>
<gene>
    <name evidence="6" type="ORF">BCR42DRAFT_402741</name>
</gene>
<dbReference type="GO" id="GO:0016491">
    <property type="term" value="F:oxidoreductase activity"/>
    <property type="evidence" value="ECO:0007669"/>
    <property type="project" value="UniProtKB-KW"/>
</dbReference>
<evidence type="ECO:0000256" key="4">
    <source>
        <dbReference type="ARBA" id="ARBA00037096"/>
    </source>
</evidence>
<dbReference type="Pfam" id="PF00106">
    <property type="entry name" value="adh_short"/>
    <property type="match status" value="1"/>
</dbReference>
<feature type="signal peptide" evidence="5">
    <location>
        <begin position="1"/>
        <end position="19"/>
    </location>
</feature>
<organism evidence="6 7">
    <name type="scientific">Absidia repens</name>
    <dbReference type="NCBI Taxonomy" id="90262"/>
    <lineage>
        <taxon>Eukaryota</taxon>
        <taxon>Fungi</taxon>
        <taxon>Fungi incertae sedis</taxon>
        <taxon>Mucoromycota</taxon>
        <taxon>Mucoromycotina</taxon>
        <taxon>Mucoromycetes</taxon>
        <taxon>Mucorales</taxon>
        <taxon>Cunninghamellaceae</taxon>
        <taxon>Absidia</taxon>
    </lineage>
</organism>
<evidence type="ECO:0000313" key="6">
    <source>
        <dbReference type="EMBL" id="ORZ24346.1"/>
    </source>
</evidence>